<evidence type="ECO:0000256" key="1">
    <source>
        <dbReference type="SAM" id="MobiDB-lite"/>
    </source>
</evidence>
<dbReference type="EMBL" id="JAVRHX010000006">
    <property type="protein sequence ID" value="MDT0596367.1"/>
    <property type="molecule type" value="Genomic_DNA"/>
</dbReference>
<keyword evidence="4" id="KW-1185">Reference proteome</keyword>
<organism evidence="3 4">
    <name type="scientific">Glaciecola petra</name>
    <dbReference type="NCBI Taxonomy" id="3075602"/>
    <lineage>
        <taxon>Bacteria</taxon>
        <taxon>Pseudomonadati</taxon>
        <taxon>Pseudomonadota</taxon>
        <taxon>Gammaproteobacteria</taxon>
        <taxon>Alteromonadales</taxon>
        <taxon>Alteromonadaceae</taxon>
        <taxon>Glaciecola</taxon>
    </lineage>
</organism>
<comment type="caution">
    <text evidence="3">The sequence shown here is derived from an EMBL/GenBank/DDBJ whole genome shotgun (WGS) entry which is preliminary data.</text>
</comment>
<name>A0ABU2ZUP7_9ALTE</name>
<protein>
    <recommendedName>
        <fullName evidence="5">DUF4397 domain-containing protein</fullName>
    </recommendedName>
</protein>
<dbReference type="PROSITE" id="PS51257">
    <property type="entry name" value="PROKAR_LIPOPROTEIN"/>
    <property type="match status" value="1"/>
</dbReference>
<keyword evidence="2" id="KW-0732">Signal</keyword>
<proteinExistence type="predicted"/>
<evidence type="ECO:0000313" key="4">
    <source>
        <dbReference type="Proteomes" id="UP001253545"/>
    </source>
</evidence>
<sequence length="508" mass="56860">MFLAQKQAHLWKPIFVSVLLLSLIACSGSSDDEDATGYIKFYNASADSPAIFMTIDEDIDSDADDEIERTLSGVSYASAGTRTELETQSYYLELAWQDEDSSARTDLEIVYESQIDISEDETQWVIMTGSVQSPTVNIYSIPELDEDELSDDQDDDLFTLRVINLHQSIVDVDIYLSLEDETFNEAELLVSAQADLMTEKLKREQDQYKVYITQSGQSEVLFSSEDISFVTGVQYLLALRENQGVGGSEFVVDNITSGQITSYEALESLANLTIYNGLNSNDLLPSYMASVNLSIDGKTTVPSTADLSYSEFSDAFELESSDYRLSVFNNNTDEVMLQNRLISAPQNADRTVFLYWTDEAVDDDGDGDVDENDDGIIDEIRPIVSTLTVENSNLSRFYDKQVTMLNLLNTDTFSRVTFYFVKSDEIIDTAENTRSLLQGTSSNMVLLNNTYQLFVVTEIDNNDIILHESTLVLDQESDDLFLLLEESESSASGYAVRVESQKTTSNDE</sequence>
<reference evidence="3 4" key="1">
    <citation type="submission" date="2023-09" db="EMBL/GenBank/DDBJ databases">
        <authorList>
            <person name="Rey-Velasco X."/>
        </authorList>
    </citation>
    <scope>NUCLEOTIDE SEQUENCE [LARGE SCALE GENOMIC DNA]</scope>
    <source>
        <strain evidence="3 4">P117</strain>
    </source>
</reference>
<evidence type="ECO:0008006" key="5">
    <source>
        <dbReference type="Google" id="ProtNLM"/>
    </source>
</evidence>
<feature type="signal peptide" evidence="2">
    <location>
        <begin position="1"/>
        <end position="27"/>
    </location>
</feature>
<evidence type="ECO:0000313" key="3">
    <source>
        <dbReference type="EMBL" id="MDT0596367.1"/>
    </source>
</evidence>
<feature type="chain" id="PRO_5045410796" description="DUF4397 domain-containing protein" evidence="2">
    <location>
        <begin position="28"/>
        <end position="508"/>
    </location>
</feature>
<feature type="region of interest" description="Disordered" evidence="1">
    <location>
        <begin position="489"/>
        <end position="508"/>
    </location>
</feature>
<accession>A0ABU2ZUP7</accession>
<dbReference type="Proteomes" id="UP001253545">
    <property type="component" value="Unassembled WGS sequence"/>
</dbReference>
<evidence type="ECO:0000256" key="2">
    <source>
        <dbReference type="SAM" id="SignalP"/>
    </source>
</evidence>
<gene>
    <name evidence="3" type="ORF">RM552_16045</name>
</gene>
<dbReference type="RefSeq" id="WP_311369889.1">
    <property type="nucleotide sequence ID" value="NZ_JAVRHX010000006.1"/>
</dbReference>